<feature type="region of interest" description="Disordered" evidence="10">
    <location>
        <begin position="892"/>
        <end position="945"/>
    </location>
</feature>
<evidence type="ECO:0000313" key="14">
    <source>
        <dbReference type="EMBL" id="MFL1731698.1"/>
    </source>
</evidence>
<dbReference type="Proteomes" id="UP001624684">
    <property type="component" value="Unassembled WGS sequence"/>
</dbReference>
<dbReference type="InterPro" id="IPR005474">
    <property type="entry name" value="Transketolase_N"/>
</dbReference>
<feature type="domain" description="Pyruvate dehydrogenase E1 component middle" evidence="12">
    <location>
        <begin position="477"/>
        <end position="695"/>
    </location>
</feature>
<dbReference type="InterPro" id="IPR051157">
    <property type="entry name" value="PDH/Transketolase"/>
</dbReference>
<dbReference type="InterPro" id="IPR029061">
    <property type="entry name" value="THDP-binding"/>
</dbReference>
<dbReference type="InterPro" id="IPR035807">
    <property type="entry name" value="PDC_E1_N"/>
</dbReference>
<dbReference type="PANTHER" id="PTHR43825">
    <property type="entry name" value="PYRUVATE DEHYDROGENASE E1 COMPONENT"/>
    <property type="match status" value="1"/>
</dbReference>
<dbReference type="InterPro" id="IPR004660">
    <property type="entry name" value="PDH_E1"/>
</dbReference>
<dbReference type="SUPFAM" id="SSF52922">
    <property type="entry name" value="TK C-terminal domain-like"/>
    <property type="match status" value="1"/>
</dbReference>
<name>A0ABW8U3G7_9GAMM</name>
<keyword evidence="7 9" id="KW-0670">Pyruvate</keyword>
<dbReference type="Pfam" id="PF22613">
    <property type="entry name" value="Transketolase_C_1"/>
    <property type="match status" value="1"/>
</dbReference>
<sequence>MTTYYKDPDHIETQEWLDAFESVIKNADKDRAQFLLKSLYNMAVQEGLPFNRLDTAYINTIPVEDEPTYPGDLFMERKLRALIRYNALAMVMRANKNNDDLGGHLATFASSATLYETGFNHFWRAPSENHGGDMIYYQGHGAPGMYARSFLEGRLSEEQLENFRREVDGKGLSSYPHPYLMPDYWQFPTVSMGLGPLMSIYQARNQKYLTNRGLIKDEDRKVWAFLGDGETDEPESLGAISMAGREKLDNLIWVINCNLQRLDGPVRGNGKIIQELESVFRGAGWRVIKVIWGDHWDSLLAKDSSGALKKRMEEVVDGEYQLYTARDGAFVRKEFFGKYPELEEMVKDWSDEDLMYLNRGGHDPKKVYAAYAEAMKTKDQPTVILVKTVKGYGLSNQIQSVNKAHQIKKIDESGLKYFRDRFDLPLTDEQLKELPFYRPSEDSPEYKYLMGRRESLGGHLPARRSGHIPLQIPELSIFDQVLQGSKGKEQSTTMVFVRLLSALLKDKALNKYVVPIVPDEARTFGLEGMFRQLGIYSSSGQNYVAEDAEALMGYREAKDGHMLEEGINEAGAMSAWIALATSYSVNALPMIPMYIYYSMFGFQRIGDLAWAAGDCQAQGFLFGATAGRTTLNGEGLQHQDGHSHILFGTVPNCVTYDPCYGYELAVVMHDGLRRMYGEGERVYYYITLMNENYEHAAMPEGVEEGIKRGMYLLEDNGSAQVQLLGSGVILREVQKAARILKDDFGITANVWSVTSFNELTRDGMACDDYNRLHPTEEPKTPWVTKQLAPHKGVVVAATDYMRNYSEQIRGWLPDARPYVTLGTDGFGRSDSRAKLRSFFNVNAEHIVVATLKKLADEGEIDVRLVQDAINSFDIDADQRPAWQPQPQYDFFPDAPAPKVVREPNPVPELIEENDDAIDQEGRSEDKADAALLNDTGIQESTKQPK</sequence>
<dbReference type="Pfam" id="PF00456">
    <property type="entry name" value="Transketolase_N"/>
    <property type="match status" value="1"/>
</dbReference>
<comment type="caution">
    <text evidence="14">The sequence shown here is derived from an EMBL/GenBank/DDBJ whole genome shotgun (WGS) entry which is preliminary data.</text>
</comment>
<feature type="domain" description="Transketolase N-terminal" evidence="11">
    <location>
        <begin position="102"/>
        <end position="295"/>
    </location>
</feature>
<dbReference type="RefSeq" id="WP_249097604.1">
    <property type="nucleotide sequence ID" value="NZ_JAMBAQ010000001.1"/>
</dbReference>
<gene>
    <name evidence="14" type="primary">aceE</name>
    <name evidence="14" type="ORF">ACJHVH_01600</name>
</gene>
<dbReference type="EC" id="1.2.4.1" evidence="3 9"/>
<dbReference type="CDD" id="cd02017">
    <property type="entry name" value="TPP_E1_EcPDC_like"/>
    <property type="match status" value="1"/>
</dbReference>
<accession>A0ABW8U3G7</accession>
<dbReference type="NCBIfam" id="TIGR00759">
    <property type="entry name" value="aceE"/>
    <property type="match status" value="1"/>
</dbReference>
<evidence type="ECO:0000259" key="13">
    <source>
        <dbReference type="Pfam" id="PF22613"/>
    </source>
</evidence>
<feature type="compositionally biased region" description="Acidic residues" evidence="10">
    <location>
        <begin position="909"/>
        <end position="918"/>
    </location>
</feature>
<evidence type="ECO:0000256" key="5">
    <source>
        <dbReference type="ARBA" id="ARBA00023002"/>
    </source>
</evidence>
<comment type="function">
    <text evidence="2 9">Component of the pyruvate dehydrogenase (PDH) complex, that catalyzes the overall conversion of pyruvate to acetyl-CoA and CO(2).</text>
</comment>
<evidence type="ECO:0000259" key="12">
    <source>
        <dbReference type="Pfam" id="PF17831"/>
    </source>
</evidence>
<evidence type="ECO:0000256" key="2">
    <source>
        <dbReference type="ARBA" id="ARBA00003157"/>
    </source>
</evidence>
<dbReference type="GO" id="GO:0004739">
    <property type="term" value="F:pyruvate dehydrogenase (acetyl-transferring) activity"/>
    <property type="evidence" value="ECO:0007669"/>
    <property type="project" value="UniProtKB-EC"/>
</dbReference>
<evidence type="ECO:0000256" key="10">
    <source>
        <dbReference type="SAM" id="MobiDB-lite"/>
    </source>
</evidence>
<evidence type="ECO:0000256" key="1">
    <source>
        <dbReference type="ARBA" id="ARBA00001964"/>
    </source>
</evidence>
<dbReference type="Gene3D" id="3.40.50.920">
    <property type="match status" value="1"/>
</dbReference>
<dbReference type="InterPro" id="IPR041621">
    <property type="entry name" value="PDH_E1_M"/>
</dbReference>
<protein>
    <recommendedName>
        <fullName evidence="4 9">Pyruvate dehydrogenase E1 component</fullName>
        <ecNumber evidence="3 9">1.2.4.1</ecNumber>
    </recommendedName>
</protein>
<evidence type="ECO:0000256" key="9">
    <source>
        <dbReference type="PIRNR" id="PIRNR000156"/>
    </source>
</evidence>
<evidence type="ECO:0000256" key="3">
    <source>
        <dbReference type="ARBA" id="ARBA00012281"/>
    </source>
</evidence>
<keyword evidence="15" id="KW-1185">Reference proteome</keyword>
<keyword evidence="5 9" id="KW-0560">Oxidoreductase</keyword>
<evidence type="ECO:0000256" key="7">
    <source>
        <dbReference type="ARBA" id="ARBA00023317"/>
    </source>
</evidence>
<keyword evidence="6 9" id="KW-0786">Thiamine pyrophosphate</keyword>
<dbReference type="PIRSF" id="PIRSF000156">
    <property type="entry name" value="Pyruvate_dh_E1"/>
    <property type="match status" value="1"/>
</dbReference>
<dbReference type="EMBL" id="JBJJXE010000001">
    <property type="protein sequence ID" value="MFL1731698.1"/>
    <property type="molecule type" value="Genomic_DNA"/>
</dbReference>
<evidence type="ECO:0000259" key="11">
    <source>
        <dbReference type="Pfam" id="PF00456"/>
    </source>
</evidence>
<evidence type="ECO:0000256" key="8">
    <source>
        <dbReference type="ARBA" id="ARBA00051231"/>
    </source>
</evidence>
<dbReference type="SUPFAM" id="SSF52518">
    <property type="entry name" value="Thiamin diphosphate-binding fold (THDP-binding)"/>
    <property type="match status" value="2"/>
</dbReference>
<feature type="domain" description="Transketolase-like C-terminal" evidence="13">
    <location>
        <begin position="709"/>
        <end position="841"/>
    </location>
</feature>
<organism evidence="14 15">
    <name type="scientific">Moraxella oculi</name>
    <dbReference type="NCBI Taxonomy" id="2940516"/>
    <lineage>
        <taxon>Bacteria</taxon>
        <taxon>Pseudomonadati</taxon>
        <taxon>Pseudomonadota</taxon>
        <taxon>Gammaproteobacteria</taxon>
        <taxon>Moraxellales</taxon>
        <taxon>Moraxellaceae</taxon>
        <taxon>Moraxella</taxon>
    </lineage>
</organism>
<comment type="cofactor">
    <cofactor evidence="1 9">
        <name>thiamine diphosphate</name>
        <dbReference type="ChEBI" id="CHEBI:58937"/>
    </cofactor>
</comment>
<comment type="catalytic activity">
    <reaction evidence="8 9">
        <text>N(6)-[(R)-lipoyl]-L-lysyl-[protein] + pyruvate + H(+) = N(6)-[(R)-S(8)-acetyldihydrolipoyl]-L-lysyl-[protein] + CO2</text>
        <dbReference type="Rhea" id="RHEA:19189"/>
        <dbReference type="Rhea" id="RHEA-COMP:10474"/>
        <dbReference type="Rhea" id="RHEA-COMP:10478"/>
        <dbReference type="ChEBI" id="CHEBI:15361"/>
        <dbReference type="ChEBI" id="CHEBI:15378"/>
        <dbReference type="ChEBI" id="CHEBI:16526"/>
        <dbReference type="ChEBI" id="CHEBI:83099"/>
        <dbReference type="ChEBI" id="CHEBI:83111"/>
        <dbReference type="EC" id="1.2.4.1"/>
    </reaction>
</comment>
<evidence type="ECO:0000313" key="15">
    <source>
        <dbReference type="Proteomes" id="UP001624684"/>
    </source>
</evidence>
<evidence type="ECO:0000256" key="4">
    <source>
        <dbReference type="ARBA" id="ARBA00017172"/>
    </source>
</evidence>
<dbReference type="Gene3D" id="3.40.50.970">
    <property type="match status" value="2"/>
</dbReference>
<dbReference type="PANTHER" id="PTHR43825:SF3">
    <property type="entry name" value="PYRUVATE DEHYDROGENASE E1 COMPONENT"/>
    <property type="match status" value="1"/>
</dbReference>
<dbReference type="Pfam" id="PF17831">
    <property type="entry name" value="PDH_E1_M"/>
    <property type="match status" value="1"/>
</dbReference>
<dbReference type="InterPro" id="IPR055152">
    <property type="entry name" value="Transketolase-like_C_2"/>
</dbReference>
<reference evidence="14 15" key="1">
    <citation type="submission" date="2024-11" db="EMBL/GenBank/DDBJ databases">
        <title>First Report of Moraxella oculi in Brazil in an Infectious Bovine Keratoconjunctivitis Outbreak.</title>
        <authorList>
            <person name="Carvalho C.V."/>
            <person name="Domingues R."/>
            <person name="Coutinho C."/>
            <person name="Honorio N.T.B.S."/>
            <person name="Faza D.R.L.R."/>
            <person name="Carvalho W.A."/>
            <person name="Machado A.B.F."/>
            <person name="Martins M.F."/>
            <person name="Gaspar E.B."/>
        </authorList>
    </citation>
    <scope>NUCLEOTIDE SEQUENCE [LARGE SCALE GENOMIC DNA]</scope>
    <source>
        <strain evidence="14 15">2117LE</strain>
    </source>
</reference>
<proteinExistence type="predicted"/>
<evidence type="ECO:0000256" key="6">
    <source>
        <dbReference type="ARBA" id="ARBA00023052"/>
    </source>
</evidence>
<dbReference type="InterPro" id="IPR009014">
    <property type="entry name" value="Transketo_C/PFOR_II"/>
</dbReference>
<feature type="compositionally biased region" description="Basic and acidic residues" evidence="10">
    <location>
        <begin position="919"/>
        <end position="928"/>
    </location>
</feature>
<feature type="compositionally biased region" description="Polar residues" evidence="10">
    <location>
        <begin position="935"/>
        <end position="945"/>
    </location>
</feature>